<dbReference type="PROSITE" id="PS01117">
    <property type="entry name" value="HTH_MARR_1"/>
    <property type="match status" value="1"/>
</dbReference>
<dbReference type="GO" id="GO:0003677">
    <property type="term" value="F:DNA binding"/>
    <property type="evidence" value="ECO:0007669"/>
    <property type="project" value="UniProtKB-KW"/>
</dbReference>
<organism evidence="5">
    <name type="scientific">uncultured Frankineae bacterium</name>
    <dbReference type="NCBI Taxonomy" id="437475"/>
    <lineage>
        <taxon>Bacteria</taxon>
        <taxon>Bacillati</taxon>
        <taxon>Actinomycetota</taxon>
        <taxon>Actinomycetes</taxon>
        <taxon>Frankiales</taxon>
        <taxon>environmental samples</taxon>
    </lineage>
</organism>
<dbReference type="GO" id="GO:0003700">
    <property type="term" value="F:DNA-binding transcription factor activity"/>
    <property type="evidence" value="ECO:0007669"/>
    <property type="project" value="InterPro"/>
</dbReference>
<gene>
    <name evidence="5" type="ORF">AVDCRST_MAG07-222</name>
</gene>
<keyword evidence="2" id="KW-0238">DNA-binding</keyword>
<evidence type="ECO:0000313" key="5">
    <source>
        <dbReference type="EMBL" id="CAA9307816.1"/>
    </source>
</evidence>
<dbReference type="InterPro" id="IPR022689">
    <property type="entry name" value="Iron_dep_repressor"/>
</dbReference>
<dbReference type="GO" id="GO:0046914">
    <property type="term" value="F:transition metal ion binding"/>
    <property type="evidence" value="ECO:0007669"/>
    <property type="project" value="InterPro"/>
</dbReference>
<dbReference type="Gene3D" id="1.10.10.10">
    <property type="entry name" value="Winged helix-like DNA-binding domain superfamily/Winged helix DNA-binding domain"/>
    <property type="match status" value="1"/>
</dbReference>
<dbReference type="EMBL" id="CADCUB010000016">
    <property type="protein sequence ID" value="CAA9307816.1"/>
    <property type="molecule type" value="Genomic_DNA"/>
</dbReference>
<dbReference type="InterPro" id="IPR039422">
    <property type="entry name" value="MarR/SlyA-like"/>
</dbReference>
<dbReference type="PROSITE" id="PS50995">
    <property type="entry name" value="HTH_MARR_2"/>
    <property type="match status" value="1"/>
</dbReference>
<dbReference type="PANTHER" id="PTHR33164:SF101">
    <property type="entry name" value="TRANSCRIPTIONAL REPRESSOR MPRA"/>
    <property type="match status" value="1"/>
</dbReference>
<dbReference type="SMART" id="SM00529">
    <property type="entry name" value="HTH_DTXR"/>
    <property type="match status" value="1"/>
</dbReference>
<dbReference type="InterPro" id="IPR000835">
    <property type="entry name" value="HTH_MarR-typ"/>
</dbReference>
<evidence type="ECO:0000256" key="3">
    <source>
        <dbReference type="ARBA" id="ARBA00023163"/>
    </source>
</evidence>
<dbReference type="GO" id="GO:0006950">
    <property type="term" value="P:response to stress"/>
    <property type="evidence" value="ECO:0007669"/>
    <property type="project" value="TreeGrafter"/>
</dbReference>
<evidence type="ECO:0000256" key="1">
    <source>
        <dbReference type="ARBA" id="ARBA00023015"/>
    </source>
</evidence>
<keyword evidence="1" id="KW-0805">Transcription regulation</keyword>
<keyword evidence="3" id="KW-0804">Transcription</keyword>
<reference evidence="5" key="1">
    <citation type="submission" date="2020-02" db="EMBL/GenBank/DDBJ databases">
        <authorList>
            <person name="Meier V. D."/>
        </authorList>
    </citation>
    <scope>NUCLEOTIDE SEQUENCE</scope>
    <source>
        <strain evidence="5">AVDCRST_MAG07</strain>
    </source>
</reference>
<dbReference type="InterPro" id="IPR023187">
    <property type="entry name" value="Tscrpt_reg_MarR-type_CS"/>
</dbReference>
<dbReference type="Pfam" id="PF12802">
    <property type="entry name" value="MarR_2"/>
    <property type="match status" value="1"/>
</dbReference>
<dbReference type="SUPFAM" id="SSF46785">
    <property type="entry name" value="Winged helix' DNA-binding domain"/>
    <property type="match status" value="1"/>
</dbReference>
<evidence type="ECO:0000259" key="4">
    <source>
        <dbReference type="PROSITE" id="PS50995"/>
    </source>
</evidence>
<evidence type="ECO:0000256" key="2">
    <source>
        <dbReference type="ARBA" id="ARBA00023125"/>
    </source>
</evidence>
<dbReference type="PANTHER" id="PTHR33164">
    <property type="entry name" value="TRANSCRIPTIONAL REGULATOR, MARR FAMILY"/>
    <property type="match status" value="1"/>
</dbReference>
<sequence>MQETGGRLDLVAEARRQWRAHGWVGPDRGMAAVISLMRAQQIVLGRLEDVVKPFGLSYARYEVLMLLSFSRRGVLPLARIGERLQVHPASVTGAVAKLEAQGLLVREPHPDDRRAVLARITDEGRRVAEQSTAALNAGPFADVGLSDEAAEQLVEVIGELRRSAGDF</sequence>
<dbReference type="InterPro" id="IPR036390">
    <property type="entry name" value="WH_DNA-bd_sf"/>
</dbReference>
<dbReference type="SMART" id="SM00347">
    <property type="entry name" value="HTH_MARR"/>
    <property type="match status" value="1"/>
</dbReference>
<dbReference type="InterPro" id="IPR036388">
    <property type="entry name" value="WH-like_DNA-bd_sf"/>
</dbReference>
<protein>
    <submittedName>
        <fullName evidence="5">Transcriptional regulator, MarR family</fullName>
    </submittedName>
</protein>
<accession>A0A6J4KJE3</accession>
<name>A0A6J4KJE3_9ACTN</name>
<proteinExistence type="predicted"/>
<feature type="domain" description="HTH marR-type" evidence="4">
    <location>
        <begin position="26"/>
        <end position="162"/>
    </location>
</feature>
<dbReference type="AlphaFoldDB" id="A0A6J4KJE3"/>